<evidence type="ECO:0000256" key="1">
    <source>
        <dbReference type="SAM" id="MobiDB-lite"/>
    </source>
</evidence>
<proteinExistence type="predicted"/>
<dbReference type="AlphaFoldDB" id="A0A1V6PTV5"/>
<accession>A0A1V6PTV5</accession>
<keyword evidence="3" id="KW-1185">Reference proteome</keyword>
<gene>
    <name evidence="2" type="ORF">PENANT_c039G10101</name>
</gene>
<reference evidence="3" key="1">
    <citation type="journal article" date="2017" name="Nat. Microbiol.">
        <title>Global analysis of biosynthetic gene clusters reveals vast potential of secondary metabolite production in Penicillium species.</title>
        <authorList>
            <person name="Nielsen J.C."/>
            <person name="Grijseels S."/>
            <person name="Prigent S."/>
            <person name="Ji B."/>
            <person name="Dainat J."/>
            <person name="Nielsen K.F."/>
            <person name="Frisvad J.C."/>
            <person name="Workman M."/>
            <person name="Nielsen J."/>
        </authorList>
    </citation>
    <scope>NUCLEOTIDE SEQUENCE [LARGE SCALE GENOMIC DNA]</scope>
    <source>
        <strain evidence="3">IBT 31811</strain>
    </source>
</reference>
<feature type="region of interest" description="Disordered" evidence="1">
    <location>
        <begin position="1"/>
        <end position="22"/>
    </location>
</feature>
<evidence type="ECO:0000313" key="3">
    <source>
        <dbReference type="Proteomes" id="UP000191672"/>
    </source>
</evidence>
<dbReference type="STRING" id="416450.A0A1V6PTV5"/>
<sequence length="404" mass="44307">MKMMSTKAPASPTLPSSVLSPSSPTSLIPTLAGTSLSTTAQQPKSYPLPQMKADLNVAINNRGKHYTSKSALIVFWEKDDTLADSDAETLKAVLTDCFGINALVYKIEANDKTPAWNLRKKIQDRLNSLRSPRKKGQSLYVFAYIGHGRMEGGELHLCSGSGKDLRWGTVRDLLFRDSGDLDHIDALGFLDCCYAGGARSTGTRALQILAATNKNQTMRSRRDGIIFTQRFGKAVRSLRKSGAPIITTTAILAELERERPLHAPRAELKRLGTAGTIALGFKPPHSASYHGSPYQPFPPHPTREKHVLVHLTIEGNAQTATNEFRKVIEALPADMQVSLVDAFETYASAIVLFRMTYSAWATLSATVDFKMVDLVIGRSLLHHEPTLRVLETVNLPAENSPSLK</sequence>
<dbReference type="Proteomes" id="UP000191672">
    <property type="component" value="Unassembled WGS sequence"/>
</dbReference>
<feature type="compositionally biased region" description="Low complexity" evidence="1">
    <location>
        <begin position="8"/>
        <end position="22"/>
    </location>
</feature>
<dbReference type="EMBL" id="MDYN01000039">
    <property type="protein sequence ID" value="OQD80147.1"/>
    <property type="molecule type" value="Genomic_DNA"/>
</dbReference>
<evidence type="ECO:0008006" key="4">
    <source>
        <dbReference type="Google" id="ProtNLM"/>
    </source>
</evidence>
<evidence type="ECO:0000313" key="2">
    <source>
        <dbReference type="EMBL" id="OQD80147.1"/>
    </source>
</evidence>
<name>A0A1V6PTV5_9EURO</name>
<organism evidence="2 3">
    <name type="scientific">Penicillium antarcticum</name>
    <dbReference type="NCBI Taxonomy" id="416450"/>
    <lineage>
        <taxon>Eukaryota</taxon>
        <taxon>Fungi</taxon>
        <taxon>Dikarya</taxon>
        <taxon>Ascomycota</taxon>
        <taxon>Pezizomycotina</taxon>
        <taxon>Eurotiomycetes</taxon>
        <taxon>Eurotiomycetidae</taxon>
        <taxon>Eurotiales</taxon>
        <taxon>Aspergillaceae</taxon>
        <taxon>Penicillium</taxon>
    </lineage>
</organism>
<comment type="caution">
    <text evidence="2">The sequence shown here is derived from an EMBL/GenBank/DDBJ whole genome shotgun (WGS) entry which is preliminary data.</text>
</comment>
<protein>
    <recommendedName>
        <fullName evidence="4">Caspase family p20 domain-containing protein</fullName>
    </recommendedName>
</protein>